<dbReference type="Pfam" id="PF00891">
    <property type="entry name" value="Methyltransf_2"/>
    <property type="match status" value="1"/>
</dbReference>
<dbReference type="InterPro" id="IPR016461">
    <property type="entry name" value="COMT-like"/>
</dbReference>
<evidence type="ECO:0000313" key="7">
    <source>
        <dbReference type="Proteomes" id="UP000799441"/>
    </source>
</evidence>
<feature type="domain" description="O-methyltransferase C-terminal" evidence="4">
    <location>
        <begin position="249"/>
        <end position="400"/>
    </location>
</feature>
<evidence type="ECO:0000313" key="6">
    <source>
        <dbReference type="EMBL" id="KAF2720474.1"/>
    </source>
</evidence>
<comment type="caution">
    <text evidence="6">The sequence shown here is derived from an EMBL/GenBank/DDBJ whole genome shotgun (WGS) entry which is preliminary data.</text>
</comment>
<dbReference type="OrthoDB" id="2410195at2759"/>
<keyword evidence="2" id="KW-0808">Transferase</keyword>
<name>A0A9P4Q635_9PEZI</name>
<dbReference type="PANTHER" id="PTHR43712:SF1">
    <property type="entry name" value="HYPOTHETICAL O-METHYLTRANSFERASE (EUROFUNG)-RELATED"/>
    <property type="match status" value="1"/>
</dbReference>
<evidence type="ECO:0000259" key="5">
    <source>
        <dbReference type="Pfam" id="PF08100"/>
    </source>
</evidence>
<reference evidence="6" key="1">
    <citation type="journal article" date="2020" name="Stud. Mycol.">
        <title>101 Dothideomycetes genomes: a test case for predicting lifestyles and emergence of pathogens.</title>
        <authorList>
            <person name="Haridas S."/>
            <person name="Albert R."/>
            <person name="Binder M."/>
            <person name="Bloem J."/>
            <person name="Labutti K."/>
            <person name="Salamov A."/>
            <person name="Andreopoulos B."/>
            <person name="Baker S."/>
            <person name="Barry K."/>
            <person name="Bills G."/>
            <person name="Bluhm B."/>
            <person name="Cannon C."/>
            <person name="Castanera R."/>
            <person name="Culley D."/>
            <person name="Daum C."/>
            <person name="Ezra D."/>
            <person name="Gonzalez J."/>
            <person name="Henrissat B."/>
            <person name="Kuo A."/>
            <person name="Liang C."/>
            <person name="Lipzen A."/>
            <person name="Lutzoni F."/>
            <person name="Magnuson J."/>
            <person name="Mondo S."/>
            <person name="Nolan M."/>
            <person name="Ohm R."/>
            <person name="Pangilinan J."/>
            <person name="Park H.-J."/>
            <person name="Ramirez L."/>
            <person name="Alfaro M."/>
            <person name="Sun H."/>
            <person name="Tritt A."/>
            <person name="Yoshinaga Y."/>
            <person name="Zwiers L.-H."/>
            <person name="Turgeon B."/>
            <person name="Goodwin S."/>
            <person name="Spatafora J."/>
            <person name="Crous P."/>
            <person name="Grigoriev I."/>
        </authorList>
    </citation>
    <scope>NUCLEOTIDE SEQUENCE</scope>
    <source>
        <strain evidence="6">CBS 116435</strain>
    </source>
</reference>
<sequence>MASTLEQDKTTISQLLAAINSQGQTFVEFGSNDSRLETLESINRLTRLLETPADFVQQLGFAEPARNAAVRIAIDLHIFETLQASQQSKPSAPSVTVSEIAETTKASSALLSRLLKHLAATHIIAETGVDSYAATTLSNALAQTGHSEGVKYTYDIATPSFAAMPSYFRDNATASSFYTNPWDISNGPFQYAHKTEKPFFLYLNERPESLKAFNHYMTSFREGKAGWTDVYPVEERLIANPEDSSNARPILVDVGGGLGHDLRSLHQKVPNLKPDQLILQDRPEVISAISASSPEKLPFTPSAHDFFTPQSADHSNAHAYFLHSVLHDWDDDSCVRILTQLRDAMTVGKESSKLLICEYVVPNEGAKWPITSMDWLMMALGAVRERTEAQFEELLRQAGLKVTGVWIGDQGTEGVIEAAVA</sequence>
<dbReference type="GO" id="GO:0008171">
    <property type="term" value="F:O-methyltransferase activity"/>
    <property type="evidence" value="ECO:0007669"/>
    <property type="project" value="InterPro"/>
</dbReference>
<evidence type="ECO:0000256" key="2">
    <source>
        <dbReference type="ARBA" id="ARBA00022679"/>
    </source>
</evidence>
<dbReference type="InterPro" id="IPR036388">
    <property type="entry name" value="WH-like_DNA-bd_sf"/>
</dbReference>
<dbReference type="Pfam" id="PF08100">
    <property type="entry name" value="Dimerisation"/>
    <property type="match status" value="1"/>
</dbReference>
<dbReference type="EMBL" id="MU003799">
    <property type="protein sequence ID" value="KAF2720474.1"/>
    <property type="molecule type" value="Genomic_DNA"/>
</dbReference>
<dbReference type="GO" id="GO:0046983">
    <property type="term" value="F:protein dimerization activity"/>
    <property type="evidence" value="ECO:0007669"/>
    <property type="project" value="InterPro"/>
</dbReference>
<keyword evidence="3" id="KW-0949">S-adenosyl-L-methionine</keyword>
<proteinExistence type="predicted"/>
<dbReference type="PROSITE" id="PS51683">
    <property type="entry name" value="SAM_OMT_II"/>
    <property type="match status" value="1"/>
</dbReference>
<dbReference type="SUPFAM" id="SSF53335">
    <property type="entry name" value="S-adenosyl-L-methionine-dependent methyltransferases"/>
    <property type="match status" value="1"/>
</dbReference>
<dbReference type="SUPFAM" id="SSF46785">
    <property type="entry name" value="Winged helix' DNA-binding domain"/>
    <property type="match status" value="1"/>
</dbReference>
<evidence type="ECO:0000256" key="1">
    <source>
        <dbReference type="ARBA" id="ARBA00022603"/>
    </source>
</evidence>
<accession>A0A9P4Q635</accession>
<dbReference type="GO" id="GO:0032259">
    <property type="term" value="P:methylation"/>
    <property type="evidence" value="ECO:0007669"/>
    <property type="project" value="UniProtKB-KW"/>
</dbReference>
<feature type="domain" description="O-methyltransferase dimerisation" evidence="5">
    <location>
        <begin position="68"/>
        <end position="143"/>
    </location>
</feature>
<organism evidence="6 7">
    <name type="scientific">Polychaeton citri CBS 116435</name>
    <dbReference type="NCBI Taxonomy" id="1314669"/>
    <lineage>
        <taxon>Eukaryota</taxon>
        <taxon>Fungi</taxon>
        <taxon>Dikarya</taxon>
        <taxon>Ascomycota</taxon>
        <taxon>Pezizomycotina</taxon>
        <taxon>Dothideomycetes</taxon>
        <taxon>Dothideomycetidae</taxon>
        <taxon>Capnodiales</taxon>
        <taxon>Capnodiaceae</taxon>
        <taxon>Polychaeton</taxon>
    </lineage>
</organism>
<gene>
    <name evidence="6" type="ORF">K431DRAFT_285777</name>
</gene>
<dbReference type="InterPro" id="IPR001077">
    <property type="entry name" value="COMT_C"/>
</dbReference>
<dbReference type="InterPro" id="IPR012967">
    <property type="entry name" value="COMT_dimerisation"/>
</dbReference>
<protein>
    <submittedName>
        <fullName evidence="6">S-adenosyl-L-methionine-dependent methyltransferase</fullName>
    </submittedName>
</protein>
<dbReference type="InterPro" id="IPR029063">
    <property type="entry name" value="SAM-dependent_MTases_sf"/>
</dbReference>
<keyword evidence="1 6" id="KW-0489">Methyltransferase</keyword>
<dbReference type="Gene3D" id="1.10.10.10">
    <property type="entry name" value="Winged helix-like DNA-binding domain superfamily/Winged helix DNA-binding domain"/>
    <property type="match status" value="1"/>
</dbReference>
<evidence type="ECO:0000259" key="4">
    <source>
        <dbReference type="Pfam" id="PF00891"/>
    </source>
</evidence>
<dbReference type="InterPro" id="IPR036390">
    <property type="entry name" value="WH_DNA-bd_sf"/>
</dbReference>
<dbReference type="PANTHER" id="PTHR43712">
    <property type="entry name" value="PUTATIVE (AFU_ORTHOLOGUE AFUA_4G14580)-RELATED"/>
    <property type="match status" value="1"/>
</dbReference>
<keyword evidence="7" id="KW-1185">Reference proteome</keyword>
<evidence type="ECO:0000256" key="3">
    <source>
        <dbReference type="ARBA" id="ARBA00022691"/>
    </source>
</evidence>
<dbReference type="Proteomes" id="UP000799441">
    <property type="component" value="Unassembled WGS sequence"/>
</dbReference>
<dbReference type="Gene3D" id="3.40.50.150">
    <property type="entry name" value="Vaccinia Virus protein VP39"/>
    <property type="match status" value="1"/>
</dbReference>
<dbReference type="AlphaFoldDB" id="A0A9P4Q635"/>